<feature type="region of interest" description="Disordered" evidence="1">
    <location>
        <begin position="169"/>
        <end position="210"/>
    </location>
</feature>
<name>A0A0L9TJW7_PHAAN</name>
<feature type="region of interest" description="Disordered" evidence="1">
    <location>
        <begin position="39"/>
        <end position="71"/>
    </location>
</feature>
<reference evidence="3" key="1">
    <citation type="journal article" date="2015" name="Proc. Natl. Acad. Sci. U.S.A.">
        <title>Genome sequencing of adzuki bean (Vigna angularis) provides insight into high starch and low fat accumulation and domestication.</title>
        <authorList>
            <person name="Yang K."/>
            <person name="Tian Z."/>
            <person name="Chen C."/>
            <person name="Luo L."/>
            <person name="Zhao B."/>
            <person name="Wang Z."/>
            <person name="Yu L."/>
            <person name="Li Y."/>
            <person name="Sun Y."/>
            <person name="Li W."/>
            <person name="Chen Y."/>
            <person name="Li Y."/>
            <person name="Zhang Y."/>
            <person name="Ai D."/>
            <person name="Zhao J."/>
            <person name="Shang C."/>
            <person name="Ma Y."/>
            <person name="Wu B."/>
            <person name="Wang M."/>
            <person name="Gao L."/>
            <person name="Sun D."/>
            <person name="Zhang P."/>
            <person name="Guo F."/>
            <person name="Wang W."/>
            <person name="Li Y."/>
            <person name="Wang J."/>
            <person name="Varshney R.K."/>
            <person name="Wang J."/>
            <person name="Ling H.Q."/>
            <person name="Wan P."/>
        </authorList>
    </citation>
    <scope>NUCLEOTIDE SEQUENCE</scope>
    <source>
        <strain evidence="3">cv. Jingnong 6</strain>
    </source>
</reference>
<feature type="region of interest" description="Disordered" evidence="1">
    <location>
        <begin position="224"/>
        <end position="258"/>
    </location>
</feature>
<feature type="compositionally biased region" description="Basic and acidic residues" evidence="1">
    <location>
        <begin position="241"/>
        <end position="250"/>
    </location>
</feature>
<evidence type="ECO:0000256" key="1">
    <source>
        <dbReference type="SAM" id="MobiDB-lite"/>
    </source>
</evidence>
<gene>
    <name evidence="2" type="ORF">LR48_Vigan1529s000700</name>
</gene>
<sequence length="288" mass="32039">MYGQPEADVQSRPPPKSRTRLNVHCRAPRTSIEVIGARSLNRPSDPPSPRSFGINRPAIWPPGTRSTSTKLSAVRPQHDLCRSASTYWPIGLNILADRPQHISATRPQQAIGHSPPQSDIELKLSAVRLHLNQNWIQSFQPIKFNQSTTPWSKQIGLLIWPSGLNKHSAKAGAHHPTVWPPRSSRHRPSGRITQDVCPGRVPRPNVHPFNQTGLTVQYRATLQGRPDSNVRPGAQKGPSAHCDRSPKPDGRPSFQPIVIGPLSDPLKFVKTYCRTLRPLLEKNPSPYL</sequence>
<dbReference type="AlphaFoldDB" id="A0A0L9TJW7"/>
<evidence type="ECO:0000313" key="2">
    <source>
        <dbReference type="EMBL" id="KOM30429.1"/>
    </source>
</evidence>
<dbReference type="Gramene" id="KOM30429">
    <property type="protein sequence ID" value="KOM30429"/>
    <property type="gene ID" value="LR48_Vigan1529s000700"/>
</dbReference>
<accession>A0A0L9TJW7</accession>
<dbReference type="EMBL" id="KQ258712">
    <property type="protein sequence ID" value="KOM30429.1"/>
    <property type="molecule type" value="Genomic_DNA"/>
</dbReference>
<dbReference type="Proteomes" id="UP000053144">
    <property type="component" value="Unassembled WGS sequence"/>
</dbReference>
<feature type="region of interest" description="Disordered" evidence="1">
    <location>
        <begin position="1"/>
        <end position="20"/>
    </location>
</feature>
<organism evidence="2 3">
    <name type="scientific">Phaseolus angularis</name>
    <name type="common">Azuki bean</name>
    <name type="synonym">Vigna angularis</name>
    <dbReference type="NCBI Taxonomy" id="3914"/>
    <lineage>
        <taxon>Eukaryota</taxon>
        <taxon>Viridiplantae</taxon>
        <taxon>Streptophyta</taxon>
        <taxon>Embryophyta</taxon>
        <taxon>Tracheophyta</taxon>
        <taxon>Spermatophyta</taxon>
        <taxon>Magnoliopsida</taxon>
        <taxon>eudicotyledons</taxon>
        <taxon>Gunneridae</taxon>
        <taxon>Pentapetalae</taxon>
        <taxon>rosids</taxon>
        <taxon>fabids</taxon>
        <taxon>Fabales</taxon>
        <taxon>Fabaceae</taxon>
        <taxon>Papilionoideae</taxon>
        <taxon>50 kb inversion clade</taxon>
        <taxon>NPAAA clade</taxon>
        <taxon>indigoferoid/millettioid clade</taxon>
        <taxon>Phaseoleae</taxon>
        <taxon>Vigna</taxon>
    </lineage>
</organism>
<evidence type="ECO:0000313" key="3">
    <source>
        <dbReference type="Proteomes" id="UP000053144"/>
    </source>
</evidence>
<protein>
    <submittedName>
        <fullName evidence="2">Uncharacterized protein</fullName>
    </submittedName>
</protein>
<proteinExistence type="predicted"/>